<evidence type="ECO:0000313" key="4">
    <source>
        <dbReference type="Proteomes" id="UP000694403"/>
    </source>
</evidence>
<dbReference type="GO" id="GO:0005634">
    <property type="term" value="C:nucleus"/>
    <property type="evidence" value="ECO:0007669"/>
    <property type="project" value="TreeGrafter"/>
</dbReference>
<feature type="compositionally biased region" description="Pro residues" evidence="1">
    <location>
        <begin position="314"/>
        <end position="323"/>
    </location>
</feature>
<organism evidence="3 4">
    <name type="scientific">Chelydra serpentina</name>
    <name type="common">Snapping turtle</name>
    <name type="synonym">Testudo serpentina</name>
    <dbReference type="NCBI Taxonomy" id="8475"/>
    <lineage>
        <taxon>Eukaryota</taxon>
        <taxon>Metazoa</taxon>
        <taxon>Chordata</taxon>
        <taxon>Craniata</taxon>
        <taxon>Vertebrata</taxon>
        <taxon>Euteleostomi</taxon>
        <taxon>Archelosauria</taxon>
        <taxon>Testudinata</taxon>
        <taxon>Testudines</taxon>
        <taxon>Cryptodira</taxon>
        <taxon>Durocryptodira</taxon>
        <taxon>Americhelydia</taxon>
        <taxon>Chelydroidea</taxon>
        <taxon>Chelydridae</taxon>
        <taxon>Chelydra</taxon>
    </lineage>
</organism>
<sequence length="382" mass="41459">SSSMPGDAEEITRLRKPRFSYEENQILIREVRAHYPKLYGAQSRQVTVAERRRVWEGIAAKINAITSWKRTGQEVQKRWNDFKRRTKEKLARVPHSTQGAGGVAASEETFSAEEETIFAILGPGVLAAFPGDRTPVQSHQPPLLGNRSYALSSLSAETLAGGKVSSSPEPSVQPPCCARDGVLLRPKERDSPAPPSAESSLQIARLAPSPAGLSCRPHPGHSPTEQPGREQPPGSPPARRRRPRPEMPPEPALDLLAAQRETAEAIRDLTYTVHHSLDRLTNMVAALLPLLPAQGPGLGAPRGALFHQQAPVGSPLPAPPAKSPFPNETFATQVETSPEPAENEGQSRGGLPAEAPSCRSSPPLKRRKGIPTRKRRGRWKNL</sequence>
<dbReference type="InterPro" id="IPR028002">
    <property type="entry name" value="Myb_DNA-bind_5"/>
</dbReference>
<dbReference type="InterPro" id="IPR001005">
    <property type="entry name" value="SANT/Myb"/>
</dbReference>
<name>A0A8C3RVJ9_CHESE</name>
<dbReference type="PROSITE" id="PS50090">
    <property type="entry name" value="MYB_LIKE"/>
    <property type="match status" value="1"/>
</dbReference>
<feature type="region of interest" description="Disordered" evidence="1">
    <location>
        <begin position="209"/>
        <end position="250"/>
    </location>
</feature>
<dbReference type="InterPro" id="IPR052870">
    <property type="entry name" value="Myb-related_repressor"/>
</dbReference>
<evidence type="ECO:0000256" key="1">
    <source>
        <dbReference type="SAM" id="MobiDB-lite"/>
    </source>
</evidence>
<feature type="region of interest" description="Disordered" evidence="1">
    <location>
        <begin position="160"/>
        <end position="179"/>
    </location>
</feature>
<dbReference type="GO" id="GO:0000981">
    <property type="term" value="F:DNA-binding transcription factor activity, RNA polymerase II-specific"/>
    <property type="evidence" value="ECO:0007669"/>
    <property type="project" value="TreeGrafter"/>
</dbReference>
<dbReference type="AlphaFoldDB" id="A0A8C3RVJ9"/>
<dbReference type="Ensembl" id="ENSCSRT00000005823.1">
    <property type="protein sequence ID" value="ENSCSRP00000005645.1"/>
    <property type="gene ID" value="ENSCSRG00000004236.1"/>
</dbReference>
<dbReference type="Pfam" id="PF13873">
    <property type="entry name" value="Myb_DNA-bind_5"/>
    <property type="match status" value="1"/>
</dbReference>
<feature type="domain" description="Myb-like" evidence="2">
    <location>
        <begin position="11"/>
        <end position="83"/>
    </location>
</feature>
<dbReference type="GO" id="GO:0000978">
    <property type="term" value="F:RNA polymerase II cis-regulatory region sequence-specific DNA binding"/>
    <property type="evidence" value="ECO:0007669"/>
    <property type="project" value="TreeGrafter"/>
</dbReference>
<reference evidence="3" key="1">
    <citation type="submission" date="2025-08" db="UniProtKB">
        <authorList>
            <consortium name="Ensembl"/>
        </authorList>
    </citation>
    <scope>IDENTIFICATION</scope>
</reference>
<protein>
    <submittedName>
        <fullName evidence="3">Myb related transcription factor, partner of profilin</fullName>
    </submittedName>
</protein>
<accession>A0A8C3RVJ9</accession>
<keyword evidence="4" id="KW-1185">Reference proteome</keyword>
<proteinExistence type="predicted"/>
<evidence type="ECO:0000259" key="2">
    <source>
        <dbReference type="PROSITE" id="PS50090"/>
    </source>
</evidence>
<dbReference type="PANTHER" id="PTHR32345">
    <property type="entry name" value="MYB-RELATED TRANSCRIPTION FACTOR, PARTNER OF PROFILIN"/>
    <property type="match status" value="1"/>
</dbReference>
<feature type="region of interest" description="Disordered" evidence="1">
    <location>
        <begin position="301"/>
        <end position="382"/>
    </location>
</feature>
<feature type="compositionally biased region" description="Basic residues" evidence="1">
    <location>
        <begin position="364"/>
        <end position="382"/>
    </location>
</feature>
<dbReference type="PANTHER" id="PTHR32345:SF3">
    <property type="entry name" value="MYB-RELATED TRANSCRIPTION FACTOR, PARTNER OF PROFILIN"/>
    <property type="match status" value="1"/>
</dbReference>
<dbReference type="Proteomes" id="UP000694403">
    <property type="component" value="Unplaced"/>
</dbReference>
<reference evidence="3" key="2">
    <citation type="submission" date="2025-09" db="UniProtKB">
        <authorList>
            <consortium name="Ensembl"/>
        </authorList>
    </citation>
    <scope>IDENTIFICATION</scope>
</reference>
<evidence type="ECO:0000313" key="3">
    <source>
        <dbReference type="Ensembl" id="ENSCSRP00000005645.1"/>
    </source>
</evidence>
<dbReference type="SMART" id="SM00717">
    <property type="entry name" value="SANT"/>
    <property type="match status" value="1"/>
</dbReference>